<dbReference type="SMART" id="SM00494">
    <property type="entry name" value="ChtBD2"/>
    <property type="match status" value="2"/>
</dbReference>
<dbReference type="SUPFAM" id="SSF57625">
    <property type="entry name" value="Invertebrate chitin-binding proteins"/>
    <property type="match status" value="1"/>
</dbReference>
<evidence type="ECO:0000313" key="3">
    <source>
        <dbReference type="EnsemblMetazoa" id="AMAM016271-PA"/>
    </source>
</evidence>
<dbReference type="InterPro" id="IPR002557">
    <property type="entry name" value="Chitin-bd_dom"/>
</dbReference>
<protein>
    <recommendedName>
        <fullName evidence="2">Chitin-binding type-2 domain-containing protein</fullName>
    </recommendedName>
</protein>
<feature type="signal peptide" evidence="1">
    <location>
        <begin position="1"/>
        <end position="26"/>
    </location>
</feature>
<sequence>MVSLDGQWKSSACSFLVFMVVLIVGSYETSSPIVKCPPPRCVTYEEINTYWVDPSPAFFQQCRPMPNGTWAPQKMPCGPVTLFSFRQQTCVPEANWNATDSCTEIGPPDPICRDPSCKSFEEINTLWAHSSPKMFYQCRPAPNLTWVPEAMPCGPGTLFSFKRQGCELESMWNGTCTDP</sequence>
<reference evidence="4" key="1">
    <citation type="submission" date="2013-09" db="EMBL/GenBank/DDBJ databases">
        <title>The Genome Sequence of Anopheles maculatus species B.</title>
        <authorList>
            <consortium name="The Broad Institute Genomics Platform"/>
            <person name="Neafsey D.E."/>
            <person name="Besansky N."/>
            <person name="Howell P."/>
            <person name="Walton C."/>
            <person name="Young S.K."/>
            <person name="Zeng Q."/>
            <person name="Gargeya S."/>
            <person name="Fitzgerald M."/>
            <person name="Haas B."/>
            <person name="Abouelleil A."/>
            <person name="Allen A.W."/>
            <person name="Alvarado L."/>
            <person name="Arachchi H.M."/>
            <person name="Berlin A.M."/>
            <person name="Chapman S.B."/>
            <person name="Gainer-Dewar J."/>
            <person name="Goldberg J."/>
            <person name="Griggs A."/>
            <person name="Gujja S."/>
            <person name="Hansen M."/>
            <person name="Howarth C."/>
            <person name="Imamovic A."/>
            <person name="Ireland A."/>
            <person name="Larimer J."/>
            <person name="McCowan C."/>
            <person name="Murphy C."/>
            <person name="Pearson M."/>
            <person name="Poon T.W."/>
            <person name="Priest M."/>
            <person name="Roberts A."/>
            <person name="Saif S."/>
            <person name="Shea T."/>
            <person name="Sisk P."/>
            <person name="Sykes S."/>
            <person name="Wortman J."/>
            <person name="Nusbaum C."/>
            <person name="Birren B."/>
        </authorList>
    </citation>
    <scope>NUCLEOTIDE SEQUENCE [LARGE SCALE GENOMIC DNA]</scope>
    <source>
        <strain evidence="4">maculatus3</strain>
    </source>
</reference>
<evidence type="ECO:0000259" key="2">
    <source>
        <dbReference type="SMART" id="SM00494"/>
    </source>
</evidence>
<dbReference type="EnsemblMetazoa" id="AMAM016271-RA">
    <property type="protein sequence ID" value="AMAM016271-PA"/>
    <property type="gene ID" value="AMAM016271"/>
</dbReference>
<feature type="chain" id="PRO_5008136271" description="Chitin-binding type-2 domain-containing protein" evidence="1">
    <location>
        <begin position="27"/>
        <end position="179"/>
    </location>
</feature>
<organism evidence="3 4">
    <name type="scientific">Anopheles maculatus</name>
    <dbReference type="NCBI Taxonomy" id="74869"/>
    <lineage>
        <taxon>Eukaryota</taxon>
        <taxon>Metazoa</taxon>
        <taxon>Ecdysozoa</taxon>
        <taxon>Arthropoda</taxon>
        <taxon>Hexapoda</taxon>
        <taxon>Insecta</taxon>
        <taxon>Pterygota</taxon>
        <taxon>Neoptera</taxon>
        <taxon>Endopterygota</taxon>
        <taxon>Diptera</taxon>
        <taxon>Nematocera</taxon>
        <taxon>Culicoidea</taxon>
        <taxon>Culicidae</taxon>
        <taxon>Anophelinae</taxon>
        <taxon>Anopheles</taxon>
        <taxon>Anopheles maculatus group</taxon>
    </lineage>
</organism>
<dbReference type="GO" id="GO:0008061">
    <property type="term" value="F:chitin binding"/>
    <property type="evidence" value="ECO:0007669"/>
    <property type="project" value="InterPro"/>
</dbReference>
<feature type="domain" description="Chitin-binding type-2" evidence="2">
    <location>
        <begin position="39"/>
        <end position="104"/>
    </location>
</feature>
<evidence type="ECO:0000256" key="1">
    <source>
        <dbReference type="SAM" id="SignalP"/>
    </source>
</evidence>
<proteinExistence type="predicted"/>
<keyword evidence="4" id="KW-1185">Reference proteome</keyword>
<evidence type="ECO:0000313" key="4">
    <source>
        <dbReference type="Proteomes" id="UP000075901"/>
    </source>
</evidence>
<keyword evidence="1" id="KW-0732">Signal</keyword>
<accession>A0A182SYZ2</accession>
<dbReference type="InterPro" id="IPR036508">
    <property type="entry name" value="Chitin-bd_dom_sf"/>
</dbReference>
<dbReference type="GO" id="GO:0005576">
    <property type="term" value="C:extracellular region"/>
    <property type="evidence" value="ECO:0007669"/>
    <property type="project" value="InterPro"/>
</dbReference>
<dbReference type="Proteomes" id="UP000075901">
    <property type="component" value="Unassembled WGS sequence"/>
</dbReference>
<dbReference type="AlphaFoldDB" id="A0A182SYZ2"/>
<reference evidence="3" key="2">
    <citation type="submission" date="2020-05" db="UniProtKB">
        <authorList>
            <consortium name="EnsemblMetazoa"/>
        </authorList>
    </citation>
    <scope>IDENTIFICATION</scope>
    <source>
        <strain evidence="3">maculatus3</strain>
    </source>
</reference>
<feature type="domain" description="Chitin-binding type-2" evidence="2">
    <location>
        <begin position="115"/>
        <end position="178"/>
    </location>
</feature>
<name>A0A182SYZ2_9DIPT</name>
<dbReference type="VEuPathDB" id="VectorBase:AMAM016271"/>